<dbReference type="Gene3D" id="3.40.50.2000">
    <property type="entry name" value="Glycogen Phosphorylase B"/>
    <property type="match status" value="2"/>
</dbReference>
<dbReference type="AlphaFoldDB" id="A0A2M7Z6E9"/>
<dbReference type="PANTHER" id="PTHR46401:SF2">
    <property type="entry name" value="GLYCOSYLTRANSFERASE WBBK-RELATED"/>
    <property type="match status" value="1"/>
</dbReference>
<dbReference type="InterPro" id="IPR028098">
    <property type="entry name" value="Glyco_trans_4-like_N"/>
</dbReference>
<proteinExistence type="predicted"/>
<reference evidence="5" key="1">
    <citation type="submission" date="2017-09" db="EMBL/GenBank/DDBJ databases">
        <title>Depth-based differentiation of microbial function through sediment-hosted aquifers and enrichment of novel symbionts in the deep terrestrial subsurface.</title>
        <authorList>
            <person name="Probst A.J."/>
            <person name="Ladd B."/>
            <person name="Jarett J.K."/>
            <person name="Geller-Mcgrath D.E."/>
            <person name="Sieber C.M.K."/>
            <person name="Emerson J.B."/>
            <person name="Anantharaman K."/>
            <person name="Thomas B.C."/>
            <person name="Malmstrom R."/>
            <person name="Stieglmeier M."/>
            <person name="Klingl A."/>
            <person name="Woyke T."/>
            <person name="Ryan C.M."/>
            <person name="Banfield J.F."/>
        </authorList>
    </citation>
    <scope>NUCLEOTIDE SEQUENCE [LARGE SCALE GENOMIC DNA]</scope>
</reference>
<dbReference type="InterPro" id="IPR001296">
    <property type="entry name" value="Glyco_trans_1"/>
</dbReference>
<evidence type="ECO:0000313" key="4">
    <source>
        <dbReference type="EMBL" id="PJA89724.1"/>
    </source>
</evidence>
<dbReference type="EMBL" id="PFVJ01000057">
    <property type="protein sequence ID" value="PJA89724.1"/>
    <property type="molecule type" value="Genomic_DNA"/>
</dbReference>
<dbReference type="Pfam" id="PF13439">
    <property type="entry name" value="Glyco_transf_4"/>
    <property type="match status" value="1"/>
</dbReference>
<evidence type="ECO:0000313" key="5">
    <source>
        <dbReference type="Proteomes" id="UP000230843"/>
    </source>
</evidence>
<feature type="domain" description="Glycosyltransferase subfamily 4-like N-terminal" evidence="3">
    <location>
        <begin position="65"/>
        <end position="173"/>
    </location>
</feature>
<keyword evidence="1" id="KW-0808">Transferase</keyword>
<gene>
    <name evidence="4" type="ORF">CO137_02705</name>
</gene>
<comment type="caution">
    <text evidence="4">The sequence shown here is derived from an EMBL/GenBank/DDBJ whole genome shotgun (WGS) entry which is preliminary data.</text>
</comment>
<dbReference type="GO" id="GO:0009103">
    <property type="term" value="P:lipopolysaccharide biosynthetic process"/>
    <property type="evidence" value="ECO:0007669"/>
    <property type="project" value="TreeGrafter"/>
</dbReference>
<sequence>MKIGIDASRANNLQKTGVEWYAFNTIQELKKIIPSTERVVLYTNKPLVGNLSDLPENWEEKVLHWFPKRFWTQIRLSLEIIFNRPDVLFIPAHVFPFIHPKKTVMTVHDIAAHKFPESYNSFERWYSLWSAKKALKKLWQIFVPSEFVKKELIEVFGDENIKKIIVIPHGINENFETEKDLGQIDYVLGEYNIKKPYLLSTGRIETKKNTARIVEAFEILKKDKKMHDLSLVLVGGNGFGHEQVEEKIEKSENKTDIKKLGWVESKDLPFILSGAEVFVFPSLYEGFGIPVLEAFASGVPAVISKESSLEEISGGFALECDAKNVQNISDTIKIFLSDNEIREKNIKSGLEQVKLFSWQKSAKEVWHLLSS</sequence>
<organism evidence="4 5">
    <name type="scientific">Candidatus Magasanikbacteria bacterium CG_4_9_14_3_um_filter_32_9</name>
    <dbReference type="NCBI Taxonomy" id="1974644"/>
    <lineage>
        <taxon>Bacteria</taxon>
        <taxon>Candidatus Magasanikiibacteriota</taxon>
    </lineage>
</organism>
<name>A0A2M7Z6E9_9BACT</name>
<evidence type="ECO:0000259" key="2">
    <source>
        <dbReference type="Pfam" id="PF00534"/>
    </source>
</evidence>
<dbReference type="Pfam" id="PF00534">
    <property type="entry name" value="Glycos_transf_1"/>
    <property type="match status" value="1"/>
</dbReference>
<evidence type="ECO:0000256" key="1">
    <source>
        <dbReference type="ARBA" id="ARBA00022679"/>
    </source>
</evidence>
<dbReference type="CDD" id="cd03809">
    <property type="entry name" value="GT4_MtfB-like"/>
    <property type="match status" value="1"/>
</dbReference>
<dbReference type="Proteomes" id="UP000230843">
    <property type="component" value="Unassembled WGS sequence"/>
</dbReference>
<protein>
    <recommendedName>
        <fullName evidence="6">Glycosyltransferase family 1 protein</fullName>
    </recommendedName>
</protein>
<evidence type="ECO:0000259" key="3">
    <source>
        <dbReference type="Pfam" id="PF13439"/>
    </source>
</evidence>
<accession>A0A2M7Z6E9</accession>
<feature type="domain" description="Glycosyl transferase family 1" evidence="2">
    <location>
        <begin position="194"/>
        <end position="349"/>
    </location>
</feature>
<dbReference type="SUPFAM" id="SSF53756">
    <property type="entry name" value="UDP-Glycosyltransferase/glycogen phosphorylase"/>
    <property type="match status" value="1"/>
</dbReference>
<evidence type="ECO:0008006" key="6">
    <source>
        <dbReference type="Google" id="ProtNLM"/>
    </source>
</evidence>
<dbReference type="GO" id="GO:0016757">
    <property type="term" value="F:glycosyltransferase activity"/>
    <property type="evidence" value="ECO:0007669"/>
    <property type="project" value="InterPro"/>
</dbReference>
<dbReference type="PANTHER" id="PTHR46401">
    <property type="entry name" value="GLYCOSYLTRANSFERASE WBBK-RELATED"/>
    <property type="match status" value="1"/>
</dbReference>